<evidence type="ECO:0000313" key="9">
    <source>
        <dbReference type="EMBL" id="BCE85468.1"/>
    </source>
</evidence>
<organism evidence="9">
    <name type="scientific">Bradyrhizobium diazoefficiens</name>
    <dbReference type="NCBI Taxonomy" id="1355477"/>
    <lineage>
        <taxon>Bacteria</taxon>
        <taxon>Pseudomonadati</taxon>
        <taxon>Pseudomonadota</taxon>
        <taxon>Alphaproteobacteria</taxon>
        <taxon>Hyphomicrobiales</taxon>
        <taxon>Nitrobacteraceae</taxon>
        <taxon>Bradyrhizobium</taxon>
    </lineage>
</organism>
<sequence>MRDDDGCSVAAGCTIESMKAPAKAFSGEVGTGSREKTRRTVPPAGAGRGAMEHKAPERAIKGLVMLQRGMLDIEMSFRDGPKDQTTGAQLRTGESRDSGFDAPGRATRSRRIAPE</sequence>
<evidence type="ECO:0000313" key="7">
    <source>
        <dbReference type="EMBL" id="BCE68124.1"/>
    </source>
</evidence>
<reference evidence="4" key="4">
    <citation type="submission" date="2020-05" db="EMBL/GenBank/DDBJ databases">
        <title>Complete genome sequence of Bradyrhizobium diazoefficiens XF3 isolated from soybean nodule.</title>
        <authorList>
            <person name="Noda R."/>
            <person name="Kakizaki K."/>
            <person name="Minamisawa K."/>
        </authorList>
    </citation>
    <scope>NUCLEOTIDE SEQUENCE</scope>
    <source>
        <strain evidence="4">XF3</strain>
    </source>
</reference>
<dbReference type="EMBL" id="AP023091">
    <property type="protein sequence ID" value="BCE24463.1"/>
    <property type="molecule type" value="Genomic_DNA"/>
</dbReference>
<reference evidence="10" key="2">
    <citation type="submission" date="2020-05" db="EMBL/GenBank/DDBJ databases">
        <title>Complete genome sequence of Bradyrhizobium diazoefficiens XF10 isolated from soybean nodule.</title>
        <authorList>
            <person name="Noda R."/>
            <person name="Kakizaki K."/>
            <person name="Minamisawa K."/>
        </authorList>
    </citation>
    <scope>NUCLEOTIDE SEQUENCE</scope>
    <source>
        <strain evidence="10">XF10</strain>
    </source>
</reference>
<name>A0A810C8A6_9BRAD</name>
<reference evidence="6" key="6">
    <citation type="submission" date="2020-05" db="EMBL/GenBank/DDBJ databases">
        <title>Complete genome sequence of Bradyrhizobium diazoefficiens XF5 isolated from soybean nodule.</title>
        <authorList>
            <person name="Noda R."/>
            <person name="Kakizaki K."/>
            <person name="Minamisawa K."/>
        </authorList>
    </citation>
    <scope>NUCLEOTIDE SEQUENCE</scope>
    <source>
        <strain evidence="6">XF5</strain>
    </source>
</reference>
<protein>
    <submittedName>
        <fullName evidence="9">Uncharacterized protein</fullName>
    </submittedName>
</protein>
<evidence type="ECO:0000313" key="5">
    <source>
        <dbReference type="EMBL" id="BCE50721.1"/>
    </source>
</evidence>
<dbReference type="EMBL" id="AP023092">
    <property type="protein sequence ID" value="BCE33149.1"/>
    <property type="molecule type" value="Genomic_DNA"/>
</dbReference>
<dbReference type="AlphaFoldDB" id="A0A810C8A6"/>
<evidence type="ECO:0000313" key="2">
    <source>
        <dbReference type="EMBL" id="BCE24463.1"/>
    </source>
</evidence>
<reference evidence="5" key="5">
    <citation type="submission" date="2020-05" db="EMBL/GenBank/DDBJ databases">
        <title>Complete genome sequence of Bradyrhizobium diazoefficiens XF4 isolated from soybean nodule.</title>
        <authorList>
            <person name="Noda R."/>
            <person name="Kakizaki K."/>
            <person name="Minamisawa K."/>
        </authorList>
    </citation>
    <scope>NUCLEOTIDE SEQUENCE</scope>
    <source>
        <strain evidence="5">XF4</strain>
    </source>
</reference>
<reference evidence="7" key="7">
    <citation type="submission" date="2020-05" db="EMBL/GenBank/DDBJ databases">
        <title>Complete genome sequence of Bradyrhizobium diazoefficiens XF6 isolated from soybean nodule.</title>
        <authorList>
            <person name="Noda R."/>
            <person name="Kakizaki K."/>
            <person name="Minamisawa K."/>
        </authorList>
    </citation>
    <scope>NUCLEOTIDE SEQUENCE</scope>
    <source>
        <strain evidence="7">XF6</strain>
    </source>
</reference>
<dbReference type="EMBL" id="AP023095">
    <property type="protein sequence ID" value="BCE59441.1"/>
    <property type="molecule type" value="Genomic_DNA"/>
</dbReference>
<dbReference type="EMBL" id="AP023094">
    <property type="protein sequence ID" value="BCE50721.1"/>
    <property type="molecule type" value="Genomic_DNA"/>
</dbReference>
<feature type="region of interest" description="Disordered" evidence="1">
    <location>
        <begin position="24"/>
        <end position="56"/>
    </location>
</feature>
<proteinExistence type="predicted"/>
<evidence type="ECO:0000313" key="4">
    <source>
        <dbReference type="EMBL" id="BCE41927.1"/>
    </source>
</evidence>
<dbReference type="EMBL" id="AP023093">
    <property type="protein sequence ID" value="BCE41927.1"/>
    <property type="molecule type" value="Genomic_DNA"/>
</dbReference>
<evidence type="ECO:0000313" key="10">
    <source>
        <dbReference type="EMBL" id="BCE94223.1"/>
    </source>
</evidence>
<dbReference type="EMBL" id="AP023099">
    <property type="protein sequence ID" value="BCE94223.1"/>
    <property type="molecule type" value="Genomic_DNA"/>
</dbReference>
<reference evidence="3" key="3">
    <citation type="submission" date="2020-05" db="EMBL/GenBank/DDBJ databases">
        <title>Complete genome sequence of Bradyrhizobium diazoefficiens XF2 isolated from soybean nodule.</title>
        <authorList>
            <person name="Noda R."/>
            <person name="Kakizaki K."/>
            <person name="Minamisawa K."/>
        </authorList>
    </citation>
    <scope>NUCLEOTIDE SEQUENCE</scope>
    <source>
        <strain evidence="3">XF2</strain>
    </source>
</reference>
<accession>A0A810C8A6</accession>
<evidence type="ECO:0000313" key="6">
    <source>
        <dbReference type="EMBL" id="BCE59441.1"/>
    </source>
</evidence>
<feature type="region of interest" description="Disordered" evidence="1">
    <location>
        <begin position="75"/>
        <end position="115"/>
    </location>
</feature>
<gene>
    <name evidence="10" type="ORF">XF10B_70210</name>
    <name evidence="2" type="ORF">XF1B_71440</name>
    <name evidence="3" type="ORF">XF2B_69180</name>
    <name evidence="4" type="ORF">XF3B_69580</name>
    <name evidence="5" type="ORF">XF4B_70700</name>
    <name evidence="6" type="ORF">XF5B_69530</name>
    <name evidence="7" type="ORF">XF6B_69230</name>
    <name evidence="8" type="ORF">XF8B_68920</name>
    <name evidence="9" type="ORF">XF9B_68890</name>
</gene>
<reference evidence="9" key="9">
    <citation type="submission" date="2020-05" db="EMBL/GenBank/DDBJ databases">
        <title>Complete genome sequence of Bradyrhizobium diazoefficiens XF9 isolated from soybean nodule.</title>
        <authorList>
            <person name="Noda R."/>
            <person name="Kakizaki K."/>
            <person name="Minamisawa K."/>
        </authorList>
    </citation>
    <scope>NUCLEOTIDE SEQUENCE</scope>
    <source>
        <strain evidence="9">XF9</strain>
    </source>
</reference>
<dbReference type="EMBL" id="AP023097">
    <property type="protein sequence ID" value="BCE76781.1"/>
    <property type="molecule type" value="Genomic_DNA"/>
</dbReference>
<evidence type="ECO:0000256" key="1">
    <source>
        <dbReference type="SAM" id="MobiDB-lite"/>
    </source>
</evidence>
<dbReference type="EMBL" id="AP023098">
    <property type="protein sequence ID" value="BCE85468.1"/>
    <property type="molecule type" value="Genomic_DNA"/>
</dbReference>
<dbReference type="EMBL" id="AP023096">
    <property type="protein sequence ID" value="BCE68124.1"/>
    <property type="molecule type" value="Genomic_DNA"/>
</dbReference>
<reference evidence="8" key="8">
    <citation type="submission" date="2020-05" db="EMBL/GenBank/DDBJ databases">
        <title>Complete genome sequence of Bradyrhizobium diazoefficiens XF8 isolated from soybean nodule.</title>
        <authorList>
            <person name="Noda R."/>
            <person name="Kakizaki K."/>
            <person name="Minamisawa K."/>
        </authorList>
    </citation>
    <scope>NUCLEOTIDE SEQUENCE</scope>
    <source>
        <strain evidence="8">XF8</strain>
    </source>
</reference>
<evidence type="ECO:0000313" key="3">
    <source>
        <dbReference type="EMBL" id="BCE33149.1"/>
    </source>
</evidence>
<evidence type="ECO:0000313" key="8">
    <source>
        <dbReference type="EMBL" id="BCE76781.1"/>
    </source>
</evidence>
<reference evidence="2" key="1">
    <citation type="submission" date="2020-05" db="EMBL/GenBank/DDBJ databases">
        <title>Complete genome sequence of Bradyrhizobium diazoefficiens XF1 isolated from soybean nodule.</title>
        <authorList>
            <person name="Noda R."/>
            <person name="Kakizaki K."/>
            <person name="Minamisawa K."/>
        </authorList>
    </citation>
    <scope>NUCLEOTIDE SEQUENCE</scope>
    <source>
        <strain evidence="2">XF1</strain>
    </source>
</reference>